<sequence>MDLDVYQVDSFTTDVFKGNPAGVCITTNALSESLMLSIAEEMAVSETAFLALSDMTLRWFTPKTEVKLCGHGTLAVAHILKERGQVKSGDSVNFDTLSGTLTAFINESTVELDFPSPVIEFNVPQSQILLDHLGIEKSKVVSFGRFDTKDFIEVDSEEILLNLQPNFEAMKQENGRGVVVTTRSNSNELDFISRYFAPWVGINEDPVTGSAHCALTVFWSGKLRKLKLKGYQASERGGYIATEFLSNGRTKLIGSAVTVIQGVIQVPAV</sequence>
<dbReference type="Gene3D" id="3.10.310.10">
    <property type="entry name" value="Diaminopimelate Epimerase, Chain A, domain 1"/>
    <property type="match status" value="2"/>
</dbReference>
<accession>A0A7Y4EEY9</accession>
<dbReference type="SUPFAM" id="SSF54506">
    <property type="entry name" value="Diaminopimelate epimerase-like"/>
    <property type="match status" value="1"/>
</dbReference>
<dbReference type="GO" id="GO:0005737">
    <property type="term" value="C:cytoplasm"/>
    <property type="evidence" value="ECO:0007669"/>
    <property type="project" value="TreeGrafter"/>
</dbReference>
<dbReference type="PANTHER" id="PTHR13774">
    <property type="entry name" value="PHENAZINE BIOSYNTHESIS PROTEIN"/>
    <property type="match status" value="1"/>
</dbReference>
<name>A0A7Y4EEY9_9VIBR</name>
<evidence type="ECO:0000313" key="4">
    <source>
        <dbReference type="EMBL" id="NOH71962.1"/>
    </source>
</evidence>
<reference evidence="4 5" key="1">
    <citation type="submission" date="2019-09" db="EMBL/GenBank/DDBJ databases">
        <title>Draft genome sequencing and comparative genomics of hatchery-associated Vibrios.</title>
        <authorList>
            <person name="Kehlet-Delgado H."/>
            <person name="Mueller R.S."/>
        </authorList>
    </citation>
    <scope>NUCLEOTIDE SEQUENCE [LARGE SCALE GENOMIC DNA]</scope>
    <source>
        <strain evidence="4 5">99-46-Y</strain>
    </source>
</reference>
<evidence type="ECO:0000256" key="3">
    <source>
        <dbReference type="PIRSR" id="PIRSR016184-1"/>
    </source>
</evidence>
<dbReference type="Pfam" id="PF02567">
    <property type="entry name" value="PhzC-PhzF"/>
    <property type="match status" value="1"/>
</dbReference>
<dbReference type="EMBL" id="VTXC01000028">
    <property type="protein sequence ID" value="NOH71962.1"/>
    <property type="molecule type" value="Genomic_DNA"/>
</dbReference>
<dbReference type="GO" id="GO:0016853">
    <property type="term" value="F:isomerase activity"/>
    <property type="evidence" value="ECO:0007669"/>
    <property type="project" value="UniProtKB-KW"/>
</dbReference>
<comment type="caution">
    <text evidence="4">The sequence shown here is derived from an EMBL/GenBank/DDBJ whole genome shotgun (WGS) entry which is preliminary data.</text>
</comment>
<gene>
    <name evidence="4" type="ORF">F0225_11520</name>
</gene>
<feature type="active site" evidence="3">
    <location>
        <position position="46"/>
    </location>
</feature>
<protein>
    <submittedName>
        <fullName evidence="4">PhzF family phenazine biosynthesis protein</fullName>
    </submittedName>
</protein>
<dbReference type="AlphaFoldDB" id="A0A7Y4EEY9"/>
<organism evidence="4 5">
    <name type="scientific">Vibrio pectenicida</name>
    <dbReference type="NCBI Taxonomy" id="62763"/>
    <lineage>
        <taxon>Bacteria</taxon>
        <taxon>Pseudomonadati</taxon>
        <taxon>Pseudomonadota</taxon>
        <taxon>Gammaproteobacteria</taxon>
        <taxon>Vibrionales</taxon>
        <taxon>Vibrionaceae</taxon>
        <taxon>Vibrio</taxon>
    </lineage>
</organism>
<evidence type="ECO:0000256" key="2">
    <source>
        <dbReference type="ARBA" id="ARBA00023235"/>
    </source>
</evidence>
<dbReference type="NCBIfam" id="TIGR00654">
    <property type="entry name" value="PhzF_family"/>
    <property type="match status" value="1"/>
</dbReference>
<comment type="similarity">
    <text evidence="1">Belongs to the PhzF family.</text>
</comment>
<evidence type="ECO:0000256" key="1">
    <source>
        <dbReference type="ARBA" id="ARBA00008270"/>
    </source>
</evidence>
<proteinExistence type="inferred from homology"/>
<dbReference type="Proteomes" id="UP000565719">
    <property type="component" value="Unassembled WGS sequence"/>
</dbReference>
<dbReference type="PIRSF" id="PIRSF016184">
    <property type="entry name" value="PhzC_PhzF"/>
    <property type="match status" value="1"/>
</dbReference>
<evidence type="ECO:0000313" key="5">
    <source>
        <dbReference type="Proteomes" id="UP000565719"/>
    </source>
</evidence>
<dbReference type="PANTHER" id="PTHR13774:SF17">
    <property type="entry name" value="PHENAZINE BIOSYNTHESIS-LIKE DOMAIN-CONTAINING PROTEIN"/>
    <property type="match status" value="1"/>
</dbReference>
<dbReference type="InterPro" id="IPR003719">
    <property type="entry name" value="Phenazine_PhzF-like"/>
</dbReference>
<keyword evidence="2" id="KW-0413">Isomerase</keyword>
<dbReference type="RefSeq" id="WP_171361205.1">
    <property type="nucleotide sequence ID" value="NZ_VTXC01000028.1"/>
</dbReference>